<dbReference type="GeneID" id="68110803"/>
<protein>
    <recommendedName>
        <fullName evidence="1">WD repeat-containing protein 54 beta-propeller domain-containing protein</fullName>
    </recommendedName>
</protein>
<evidence type="ECO:0000313" key="3">
    <source>
        <dbReference type="Proteomes" id="UP000444721"/>
    </source>
</evidence>
<feature type="domain" description="WD repeat-containing protein 54 beta-propeller" evidence="1">
    <location>
        <begin position="183"/>
        <end position="286"/>
    </location>
</feature>
<gene>
    <name evidence="2" type="ORF">FDP41_003585</name>
</gene>
<comment type="caution">
    <text evidence="2">The sequence shown here is derived from an EMBL/GenBank/DDBJ whole genome shotgun (WGS) entry which is preliminary data.</text>
</comment>
<dbReference type="VEuPathDB" id="AmoebaDB:NF0117800"/>
<name>A0A6A5BI91_NAEFO</name>
<dbReference type="InterPro" id="IPR036322">
    <property type="entry name" value="WD40_repeat_dom_sf"/>
</dbReference>
<dbReference type="Pfam" id="PF21031">
    <property type="entry name" value="WDR54"/>
    <property type="match status" value="1"/>
</dbReference>
<dbReference type="EMBL" id="VFQX01000034">
    <property type="protein sequence ID" value="KAF0977593.1"/>
    <property type="molecule type" value="Genomic_DNA"/>
</dbReference>
<keyword evidence="3" id="KW-1185">Reference proteome</keyword>
<reference evidence="2 3" key="1">
    <citation type="journal article" date="2019" name="Sci. Rep.">
        <title>Nanopore sequencing improves the draft genome of the human pathogenic amoeba Naegleria fowleri.</title>
        <authorList>
            <person name="Liechti N."/>
            <person name="Schurch N."/>
            <person name="Bruggmann R."/>
            <person name="Wittwer M."/>
        </authorList>
    </citation>
    <scope>NUCLEOTIDE SEQUENCE [LARGE SCALE GENOMIC DNA]</scope>
    <source>
        <strain evidence="2 3">ATCC 30894</strain>
    </source>
</reference>
<dbReference type="VEuPathDB" id="AmoebaDB:FDP41_003585"/>
<dbReference type="VEuPathDB" id="AmoebaDB:NfTy_070320"/>
<dbReference type="OMA" id="ALHACED"/>
<evidence type="ECO:0000313" key="2">
    <source>
        <dbReference type="EMBL" id="KAF0977593.1"/>
    </source>
</evidence>
<sequence length="303" mass="33081">MKELQLKETPSLTFNNLLVHTKGNLLCYISNGSIVTRSLSEFFAGKGEETIIPNISDYEVKHLAICLNGKCLAASCDIGVLFYDISSFSLLYFYKIEGNVTFSFGPIASDDDRVYVGDSSGNITSFVLQSMDDIKFESSANISTVAISALQVFSGSKLCAGLANGDIAFIHNLNTIIKLHKNKVEALEYPCTGIQIVKDVAVTAFGSGHVRLYSLKNGFNKMAEIAAHSKGVSALHACEDKGSIVFATASEDCSVFIWKYDIEFSAIKGERIKDCLLTGVQFVDNNRVLVSSFEKKSCYLLEC</sequence>
<dbReference type="SUPFAM" id="SSF50978">
    <property type="entry name" value="WD40 repeat-like"/>
    <property type="match status" value="1"/>
</dbReference>
<dbReference type="Gene3D" id="2.130.10.10">
    <property type="entry name" value="YVTN repeat-like/Quinoprotein amine dehydrogenase"/>
    <property type="match status" value="1"/>
</dbReference>
<accession>A0A6A5BI91</accession>
<proteinExistence type="predicted"/>
<organism evidence="2 3">
    <name type="scientific">Naegleria fowleri</name>
    <name type="common">Brain eating amoeba</name>
    <dbReference type="NCBI Taxonomy" id="5763"/>
    <lineage>
        <taxon>Eukaryota</taxon>
        <taxon>Discoba</taxon>
        <taxon>Heterolobosea</taxon>
        <taxon>Tetramitia</taxon>
        <taxon>Eutetramitia</taxon>
        <taxon>Vahlkampfiidae</taxon>
        <taxon>Naegleria</taxon>
    </lineage>
</organism>
<dbReference type="InterPro" id="IPR049546">
    <property type="entry name" value="WDR54_beta_prop"/>
</dbReference>
<evidence type="ECO:0000259" key="1">
    <source>
        <dbReference type="Pfam" id="PF21031"/>
    </source>
</evidence>
<dbReference type="Proteomes" id="UP000444721">
    <property type="component" value="Unassembled WGS sequence"/>
</dbReference>
<dbReference type="RefSeq" id="XP_044562306.1">
    <property type="nucleotide sequence ID" value="XM_044706905.1"/>
</dbReference>
<dbReference type="OrthoDB" id="756370at2759"/>
<dbReference type="AlphaFoldDB" id="A0A6A5BI91"/>
<dbReference type="InterPro" id="IPR015943">
    <property type="entry name" value="WD40/YVTN_repeat-like_dom_sf"/>
</dbReference>